<dbReference type="GO" id="GO:0022857">
    <property type="term" value="F:transmembrane transporter activity"/>
    <property type="evidence" value="ECO:0007669"/>
    <property type="project" value="InterPro"/>
</dbReference>
<keyword evidence="2 8" id="KW-0813">Transport</keyword>
<comment type="caution">
    <text evidence="10">The sequence shown here is derived from an EMBL/GenBank/DDBJ whole genome shotgun (WGS) entry which is preliminary data.</text>
</comment>
<sequence>MFVNVTLSLLEGFLGTLKLFLLTLVFSLPLGLIISFGSMHKRMIVRLPIRFIIWVVRGTPLMLQLLIIFYGPGIFLGMNVWGSGDGGRFTAALVAFVINYACYFSEIFRGGIQSIPKGQYEAAAVLGLSKSQTFFKIVLLQVVKKIVPPISNEVITLVKDTSLARVIAFYEIIWEGERFIKSAGIIWPLFYTGAFYLVFSGLLTLLFGYIEKKLDYFK</sequence>
<evidence type="ECO:0000256" key="3">
    <source>
        <dbReference type="ARBA" id="ARBA00022475"/>
    </source>
</evidence>
<dbReference type="InterPro" id="IPR010065">
    <property type="entry name" value="AA_ABC_transptr_permease_3TM"/>
</dbReference>
<keyword evidence="6 8" id="KW-1133">Transmembrane helix</keyword>
<evidence type="ECO:0000256" key="8">
    <source>
        <dbReference type="RuleBase" id="RU363032"/>
    </source>
</evidence>
<comment type="similarity">
    <text evidence="8">Belongs to the binding-protein-dependent transport system permease family.</text>
</comment>
<feature type="transmembrane region" description="Helical" evidence="8">
    <location>
        <begin position="20"/>
        <end position="39"/>
    </location>
</feature>
<dbReference type="GO" id="GO:0006865">
    <property type="term" value="P:amino acid transport"/>
    <property type="evidence" value="ECO:0007669"/>
    <property type="project" value="UniProtKB-KW"/>
</dbReference>
<reference evidence="10" key="1">
    <citation type="submission" date="2019-04" db="EMBL/GenBank/DDBJ databases">
        <title>Evolution of Biomass-Degrading Anaerobic Consortia Revealed by Metagenomics.</title>
        <authorList>
            <person name="Peng X."/>
        </authorList>
    </citation>
    <scope>NUCLEOTIDE SEQUENCE</scope>
    <source>
        <strain evidence="10">SIG311</strain>
    </source>
</reference>
<dbReference type="InterPro" id="IPR000515">
    <property type="entry name" value="MetI-like"/>
</dbReference>
<dbReference type="PANTHER" id="PTHR30614">
    <property type="entry name" value="MEMBRANE COMPONENT OF AMINO ACID ABC TRANSPORTER"/>
    <property type="match status" value="1"/>
</dbReference>
<name>A0A927U4Y8_9FIRM</name>
<feature type="transmembrane region" description="Helical" evidence="8">
    <location>
        <begin position="185"/>
        <end position="210"/>
    </location>
</feature>
<dbReference type="CDD" id="cd06261">
    <property type="entry name" value="TM_PBP2"/>
    <property type="match status" value="1"/>
</dbReference>
<keyword evidence="3" id="KW-1003">Cell membrane</keyword>
<dbReference type="InterPro" id="IPR043429">
    <property type="entry name" value="ArtM/GltK/GlnP/TcyL/YhdX-like"/>
</dbReference>
<evidence type="ECO:0000256" key="6">
    <source>
        <dbReference type="ARBA" id="ARBA00022989"/>
    </source>
</evidence>
<evidence type="ECO:0000256" key="4">
    <source>
        <dbReference type="ARBA" id="ARBA00022692"/>
    </source>
</evidence>
<evidence type="ECO:0000256" key="2">
    <source>
        <dbReference type="ARBA" id="ARBA00022448"/>
    </source>
</evidence>
<evidence type="ECO:0000313" key="10">
    <source>
        <dbReference type="EMBL" id="MBE5918356.1"/>
    </source>
</evidence>
<keyword evidence="7 8" id="KW-0472">Membrane</keyword>
<feature type="transmembrane region" description="Helical" evidence="8">
    <location>
        <begin position="51"/>
        <end position="69"/>
    </location>
</feature>
<protein>
    <submittedName>
        <fullName evidence="10">Amino acid ABC transporter permease</fullName>
    </submittedName>
</protein>
<evidence type="ECO:0000256" key="7">
    <source>
        <dbReference type="ARBA" id="ARBA00023136"/>
    </source>
</evidence>
<dbReference type="InterPro" id="IPR035906">
    <property type="entry name" value="MetI-like_sf"/>
</dbReference>
<dbReference type="GO" id="GO:0043190">
    <property type="term" value="C:ATP-binding cassette (ABC) transporter complex"/>
    <property type="evidence" value="ECO:0007669"/>
    <property type="project" value="InterPro"/>
</dbReference>
<proteinExistence type="inferred from homology"/>
<evidence type="ECO:0000256" key="1">
    <source>
        <dbReference type="ARBA" id="ARBA00004651"/>
    </source>
</evidence>
<accession>A0A927U4Y8</accession>
<comment type="subcellular location">
    <subcellularLocation>
        <location evidence="1 8">Cell membrane</location>
        <topology evidence="1 8">Multi-pass membrane protein</topology>
    </subcellularLocation>
</comment>
<feature type="domain" description="ABC transmembrane type-1" evidence="9">
    <location>
        <begin position="13"/>
        <end position="208"/>
    </location>
</feature>
<dbReference type="Proteomes" id="UP000766246">
    <property type="component" value="Unassembled WGS sequence"/>
</dbReference>
<keyword evidence="4 8" id="KW-0812">Transmembrane</keyword>
<dbReference type="PROSITE" id="PS50928">
    <property type="entry name" value="ABC_TM1"/>
    <property type="match status" value="1"/>
</dbReference>
<evidence type="ECO:0000259" key="9">
    <source>
        <dbReference type="PROSITE" id="PS50928"/>
    </source>
</evidence>
<dbReference type="AlphaFoldDB" id="A0A927U4Y8"/>
<dbReference type="NCBIfam" id="TIGR01726">
    <property type="entry name" value="HEQRo_perm_3TM"/>
    <property type="match status" value="1"/>
</dbReference>
<feature type="transmembrane region" description="Helical" evidence="8">
    <location>
        <begin position="89"/>
        <end position="108"/>
    </location>
</feature>
<keyword evidence="5" id="KW-0029">Amino-acid transport</keyword>
<dbReference type="EMBL" id="SVER01000002">
    <property type="protein sequence ID" value="MBE5918356.1"/>
    <property type="molecule type" value="Genomic_DNA"/>
</dbReference>
<dbReference type="SUPFAM" id="SSF161098">
    <property type="entry name" value="MetI-like"/>
    <property type="match status" value="1"/>
</dbReference>
<organism evidence="10 11">
    <name type="scientific">Pseudobutyrivibrio ruminis</name>
    <dbReference type="NCBI Taxonomy" id="46206"/>
    <lineage>
        <taxon>Bacteria</taxon>
        <taxon>Bacillati</taxon>
        <taxon>Bacillota</taxon>
        <taxon>Clostridia</taxon>
        <taxon>Lachnospirales</taxon>
        <taxon>Lachnospiraceae</taxon>
        <taxon>Pseudobutyrivibrio</taxon>
    </lineage>
</organism>
<dbReference type="Gene3D" id="1.10.3720.10">
    <property type="entry name" value="MetI-like"/>
    <property type="match status" value="1"/>
</dbReference>
<gene>
    <name evidence="10" type="ORF">E7272_00795</name>
</gene>
<evidence type="ECO:0000256" key="5">
    <source>
        <dbReference type="ARBA" id="ARBA00022970"/>
    </source>
</evidence>
<dbReference type="PANTHER" id="PTHR30614:SF0">
    <property type="entry name" value="L-CYSTINE TRANSPORT SYSTEM PERMEASE PROTEIN TCYL"/>
    <property type="match status" value="1"/>
</dbReference>
<dbReference type="Pfam" id="PF00528">
    <property type="entry name" value="BPD_transp_1"/>
    <property type="match status" value="1"/>
</dbReference>
<evidence type="ECO:0000313" key="11">
    <source>
        <dbReference type="Proteomes" id="UP000766246"/>
    </source>
</evidence>